<sequence length="359" mass="39155">MMKGWHHAITIFDSIDKALNWISRIDFTQPLSPDYTIEADHEIPSKLKQLQIRSDSTLLPEGHSGTSASDGFVGTLDSWDVTFDVAPCVPAFTWTNLSSIATGTAPTARFQHSVVVVGSSMFIFGGTAGGTGSELSDLYRLDYTPSVALGVAPTARWTQLASLTDRESPSIAERRVHAGRATLLTPFELMAVGRGLKSPRRASLGSRTAMAASRFESQLDVRLKRLEDLIDGWRTVATASGEDESALDEQRPVPRYWAASAFVSSLPGSKVPRVFLFGGQDDTTLLDDLWSLELAQLDEDFPQDRRKSQRIRASTNHWLAASAVCFSASFANLRRRPQAHRIAASGQVFIGSNSSAAPR</sequence>
<dbReference type="HOGENOM" id="CLU_772672_0_0_1"/>
<dbReference type="Gene3D" id="2.120.10.80">
    <property type="entry name" value="Kelch-type beta propeller"/>
    <property type="match status" value="1"/>
</dbReference>
<dbReference type="InterPro" id="IPR011043">
    <property type="entry name" value="Gal_Oxase/kelch_b-propeller"/>
</dbReference>
<dbReference type="EMBL" id="DS028353">
    <property type="protein sequence ID" value="EEY59304.1"/>
    <property type="molecule type" value="Genomic_DNA"/>
</dbReference>
<dbReference type="KEGG" id="pif:PITG_20982"/>
<dbReference type="SUPFAM" id="SSF50965">
    <property type="entry name" value="Galactose oxidase, central domain"/>
    <property type="match status" value="1"/>
</dbReference>
<protein>
    <submittedName>
        <fullName evidence="1">Uncharacterized protein</fullName>
    </submittedName>
</protein>
<dbReference type="InParanoid" id="D0P3B6"/>
<accession>D0P3B6</accession>
<gene>
    <name evidence="1" type="ORF">PITG_20982</name>
</gene>
<dbReference type="PANTHER" id="PTHR23244">
    <property type="entry name" value="KELCH REPEAT DOMAIN"/>
    <property type="match status" value="1"/>
</dbReference>
<proteinExistence type="predicted"/>
<organism evidence="1 2">
    <name type="scientific">Phytophthora infestans (strain T30-4)</name>
    <name type="common">Potato late blight agent</name>
    <dbReference type="NCBI Taxonomy" id="403677"/>
    <lineage>
        <taxon>Eukaryota</taxon>
        <taxon>Sar</taxon>
        <taxon>Stramenopiles</taxon>
        <taxon>Oomycota</taxon>
        <taxon>Peronosporomycetes</taxon>
        <taxon>Peronosporales</taxon>
        <taxon>Peronosporaceae</taxon>
        <taxon>Phytophthora</taxon>
    </lineage>
</organism>
<dbReference type="OrthoDB" id="73403at2759"/>
<dbReference type="InterPro" id="IPR015915">
    <property type="entry name" value="Kelch-typ_b-propeller"/>
</dbReference>
<dbReference type="Pfam" id="PF01344">
    <property type="entry name" value="Kelch_1"/>
    <property type="match status" value="1"/>
</dbReference>
<dbReference type="GeneID" id="9466834"/>
<evidence type="ECO:0000313" key="2">
    <source>
        <dbReference type="Proteomes" id="UP000006643"/>
    </source>
</evidence>
<dbReference type="eggNOG" id="KOG0613">
    <property type="taxonomic scope" value="Eukaryota"/>
</dbReference>
<dbReference type="VEuPathDB" id="FungiDB:PITG_20982"/>
<dbReference type="RefSeq" id="XP_002895199.1">
    <property type="nucleotide sequence ID" value="XM_002895153.1"/>
</dbReference>
<dbReference type="PANTHER" id="PTHR23244:SF456">
    <property type="entry name" value="MULTIPLE EPIDERMAL GROWTH FACTOR-LIKE DOMAINS PROTEIN 8"/>
    <property type="match status" value="1"/>
</dbReference>
<name>D0P3B6_PHYIT</name>
<keyword evidence="2" id="KW-1185">Reference proteome</keyword>
<reference evidence="2" key="1">
    <citation type="journal article" date="2009" name="Nature">
        <title>Genome sequence and analysis of the Irish potato famine pathogen Phytophthora infestans.</title>
        <authorList>
            <consortium name="The Broad Institute Genome Sequencing Platform"/>
            <person name="Haas B.J."/>
            <person name="Kamoun S."/>
            <person name="Zody M.C."/>
            <person name="Jiang R.H."/>
            <person name="Handsaker R.E."/>
            <person name="Cano L.M."/>
            <person name="Grabherr M."/>
            <person name="Kodira C.D."/>
            <person name="Raffaele S."/>
            <person name="Torto-Alalibo T."/>
            <person name="Bozkurt T.O."/>
            <person name="Ah-Fong A.M."/>
            <person name="Alvarado L."/>
            <person name="Anderson V.L."/>
            <person name="Armstrong M.R."/>
            <person name="Avrova A."/>
            <person name="Baxter L."/>
            <person name="Beynon J."/>
            <person name="Boevink P.C."/>
            <person name="Bollmann S.R."/>
            <person name="Bos J.I."/>
            <person name="Bulone V."/>
            <person name="Cai G."/>
            <person name="Cakir C."/>
            <person name="Carrington J.C."/>
            <person name="Chawner M."/>
            <person name="Conti L."/>
            <person name="Costanzo S."/>
            <person name="Ewan R."/>
            <person name="Fahlgren N."/>
            <person name="Fischbach M.A."/>
            <person name="Fugelstad J."/>
            <person name="Gilroy E.M."/>
            <person name="Gnerre S."/>
            <person name="Green P.J."/>
            <person name="Grenville-Briggs L.J."/>
            <person name="Griffith J."/>
            <person name="Grunwald N.J."/>
            <person name="Horn K."/>
            <person name="Horner N.R."/>
            <person name="Hu C.H."/>
            <person name="Huitema E."/>
            <person name="Jeong D.H."/>
            <person name="Jones A.M."/>
            <person name="Jones J.D."/>
            <person name="Jones R.W."/>
            <person name="Karlsson E.K."/>
            <person name="Kunjeti S.G."/>
            <person name="Lamour K."/>
            <person name="Liu Z."/>
            <person name="Ma L."/>
            <person name="Maclean D."/>
            <person name="Chibucos M.C."/>
            <person name="McDonald H."/>
            <person name="McWalters J."/>
            <person name="Meijer H.J."/>
            <person name="Morgan W."/>
            <person name="Morris P.F."/>
            <person name="Munro C.A."/>
            <person name="O'Neill K."/>
            <person name="Ospina-Giraldo M."/>
            <person name="Pinzon A."/>
            <person name="Pritchard L."/>
            <person name="Ramsahoye B."/>
            <person name="Ren Q."/>
            <person name="Restrepo S."/>
            <person name="Roy S."/>
            <person name="Sadanandom A."/>
            <person name="Savidor A."/>
            <person name="Schornack S."/>
            <person name="Schwartz D.C."/>
            <person name="Schumann U.D."/>
            <person name="Schwessinger B."/>
            <person name="Seyer L."/>
            <person name="Sharpe T."/>
            <person name="Silvar C."/>
            <person name="Song J."/>
            <person name="Studholme D.J."/>
            <person name="Sykes S."/>
            <person name="Thines M."/>
            <person name="van de Vondervoort P.J."/>
            <person name="Phuntumart V."/>
            <person name="Wawra S."/>
            <person name="Weide R."/>
            <person name="Win J."/>
            <person name="Young C."/>
            <person name="Zhou S."/>
            <person name="Fry W."/>
            <person name="Meyers B.C."/>
            <person name="van West P."/>
            <person name="Ristaino J."/>
            <person name="Govers F."/>
            <person name="Birch P.R."/>
            <person name="Whisson S.C."/>
            <person name="Judelson H.S."/>
            <person name="Nusbaum C."/>
        </authorList>
    </citation>
    <scope>NUCLEOTIDE SEQUENCE [LARGE SCALE GENOMIC DNA]</scope>
    <source>
        <strain evidence="2">T30-4</strain>
    </source>
</reference>
<dbReference type="AlphaFoldDB" id="D0P3B6"/>
<evidence type="ECO:0000313" key="1">
    <source>
        <dbReference type="EMBL" id="EEY59304.1"/>
    </source>
</evidence>
<dbReference type="Proteomes" id="UP000006643">
    <property type="component" value="Unassembled WGS sequence"/>
</dbReference>
<dbReference type="InterPro" id="IPR006652">
    <property type="entry name" value="Kelch_1"/>
</dbReference>